<dbReference type="OrthoDB" id="415822at2759"/>
<sequence length="325" mass="37139">MNTRHISVLQANLNHSAGSQDLQLQSAAELSIDIIAACEPYYVPMYGWRHVWLGSRGPPQGAHITVQGVQVEIKAQMKYLCLSLDGRWSFRRHFELLAPRFVGAAAALRRLLHNVGGPDSACRRPYVDIIRSMALYGTPIWVHALPPQNIILLRRPQRVIAVRAIRGYRTVSWTASTLLAGDPPWDLQAEVLRYRSSMRTQGERPGLEEIGRLRTLGREVLVQRCREDLESPVAGIWTVEGIRPHLEPCLKRRHGPLSYRLVQILTRHGCLGKYLQGILRWEVSPYCHEFGAPEDTELHTILHTRDGRRKDTQWCHSWIVTSRCY</sequence>
<keyword evidence="2" id="KW-1185">Reference proteome</keyword>
<evidence type="ECO:0000313" key="1">
    <source>
        <dbReference type="EMBL" id="CAH2238497.1"/>
    </source>
</evidence>
<evidence type="ECO:0000313" key="2">
    <source>
        <dbReference type="Proteomes" id="UP000838756"/>
    </source>
</evidence>
<comment type="caution">
    <text evidence="1">The sequence shown here is derived from an EMBL/GenBank/DDBJ whole genome shotgun (WGS) entry which is preliminary data.</text>
</comment>
<dbReference type="Proteomes" id="UP000838756">
    <property type="component" value="Unassembled WGS sequence"/>
</dbReference>
<reference evidence="1" key="1">
    <citation type="submission" date="2022-03" db="EMBL/GenBank/DDBJ databases">
        <authorList>
            <person name="Lindestad O."/>
        </authorList>
    </citation>
    <scope>NUCLEOTIDE SEQUENCE</scope>
</reference>
<proteinExistence type="predicted"/>
<protein>
    <submittedName>
        <fullName evidence="1">Jg5678 protein</fullName>
    </submittedName>
</protein>
<name>A0A8S4RKK8_9NEOP</name>
<organism evidence="1 2">
    <name type="scientific">Pararge aegeria aegeria</name>
    <dbReference type="NCBI Taxonomy" id="348720"/>
    <lineage>
        <taxon>Eukaryota</taxon>
        <taxon>Metazoa</taxon>
        <taxon>Ecdysozoa</taxon>
        <taxon>Arthropoda</taxon>
        <taxon>Hexapoda</taxon>
        <taxon>Insecta</taxon>
        <taxon>Pterygota</taxon>
        <taxon>Neoptera</taxon>
        <taxon>Endopterygota</taxon>
        <taxon>Lepidoptera</taxon>
        <taxon>Glossata</taxon>
        <taxon>Ditrysia</taxon>
        <taxon>Papilionoidea</taxon>
        <taxon>Nymphalidae</taxon>
        <taxon>Satyrinae</taxon>
        <taxon>Satyrini</taxon>
        <taxon>Parargina</taxon>
        <taxon>Pararge</taxon>
    </lineage>
</organism>
<dbReference type="EMBL" id="CAKXAJ010025356">
    <property type="protein sequence ID" value="CAH2238497.1"/>
    <property type="molecule type" value="Genomic_DNA"/>
</dbReference>
<dbReference type="AlphaFoldDB" id="A0A8S4RKK8"/>
<accession>A0A8S4RKK8</accession>
<gene>
    <name evidence="1" type="primary">jg5678</name>
    <name evidence="1" type="ORF">PAEG_LOCUS15583</name>
</gene>